<protein>
    <submittedName>
        <fullName evidence="6">Patatin-like phospholipase family protein</fullName>
    </submittedName>
</protein>
<dbReference type="PANTHER" id="PTHR32176">
    <property type="entry name" value="XYLOSE ISOMERASE"/>
    <property type="match status" value="1"/>
</dbReference>
<dbReference type="Proteomes" id="UP000505306">
    <property type="component" value="Chromosome"/>
</dbReference>
<feature type="active site" description="Proton acceptor" evidence="3">
    <location>
        <position position="252"/>
    </location>
</feature>
<dbReference type="CDD" id="cd07199">
    <property type="entry name" value="Pat17_PNPLA8_PNPLA9_like"/>
    <property type="match status" value="1"/>
</dbReference>
<dbReference type="AlphaFoldDB" id="A0A6G6GKB3"/>
<keyword evidence="3" id="KW-0442">Lipid degradation</keyword>
<dbReference type="PANTHER" id="PTHR32176:SF92">
    <property type="entry name" value="XYLOSE ISOMERASE"/>
    <property type="match status" value="1"/>
</dbReference>
<dbReference type="GO" id="GO:0047372">
    <property type="term" value="F:monoacylglycerol lipase activity"/>
    <property type="evidence" value="ECO:0007669"/>
    <property type="project" value="TreeGrafter"/>
</dbReference>
<proteinExistence type="inferred from homology"/>
<feature type="signal peptide" evidence="4">
    <location>
        <begin position="1"/>
        <end position="22"/>
    </location>
</feature>
<keyword evidence="7" id="KW-1185">Reference proteome</keyword>
<evidence type="ECO:0000256" key="4">
    <source>
        <dbReference type="SAM" id="SignalP"/>
    </source>
</evidence>
<dbReference type="PROSITE" id="PS51257">
    <property type="entry name" value="PROKAR_LIPOPROTEIN"/>
    <property type="match status" value="1"/>
</dbReference>
<reference evidence="6 7" key="1">
    <citation type="submission" date="2020-02" db="EMBL/GenBank/DDBJ databases">
        <title>Complete genome sequence of Flavobacteriaceae bacterium.</title>
        <authorList>
            <person name="Kim S.-J."/>
            <person name="Kim Y.-S."/>
            <person name="Kim K.-H."/>
        </authorList>
    </citation>
    <scope>NUCLEOTIDE SEQUENCE [LARGE SCALE GENOMIC DNA]</scope>
    <source>
        <strain evidence="6 7">RR4-40</strain>
    </source>
</reference>
<dbReference type="GO" id="GO:0016042">
    <property type="term" value="P:lipid catabolic process"/>
    <property type="evidence" value="ECO:0007669"/>
    <property type="project" value="UniProtKB-UniRule"/>
</dbReference>
<comment type="similarity">
    <text evidence="1">Belongs to the patatin family.</text>
</comment>
<dbReference type="SUPFAM" id="SSF52151">
    <property type="entry name" value="FabD/lysophospholipase-like"/>
    <property type="match status" value="1"/>
</dbReference>
<dbReference type="RefSeq" id="WP_164679019.1">
    <property type="nucleotide sequence ID" value="NZ_CP049057.1"/>
</dbReference>
<feature type="domain" description="PNPLA" evidence="5">
    <location>
        <begin position="44"/>
        <end position="265"/>
    </location>
</feature>
<keyword evidence="2 3" id="KW-0443">Lipid metabolism</keyword>
<evidence type="ECO:0000313" key="6">
    <source>
        <dbReference type="EMBL" id="QIE58988.1"/>
    </source>
</evidence>
<feature type="short sequence motif" description="DGA/G" evidence="3">
    <location>
        <begin position="252"/>
        <end position="254"/>
    </location>
</feature>
<organism evidence="6 7">
    <name type="scientific">Rasiella rasia</name>
    <dbReference type="NCBI Taxonomy" id="2744027"/>
    <lineage>
        <taxon>Bacteria</taxon>
        <taxon>Pseudomonadati</taxon>
        <taxon>Bacteroidota</taxon>
        <taxon>Flavobacteriia</taxon>
        <taxon>Flavobacteriales</taxon>
        <taxon>Flavobacteriaceae</taxon>
        <taxon>Rasiella</taxon>
    </lineage>
</organism>
<feature type="short sequence motif" description="GXGXXG" evidence="3">
    <location>
        <begin position="48"/>
        <end position="53"/>
    </location>
</feature>
<name>A0A6G6GKB3_9FLAO</name>
<feature type="chain" id="PRO_5026299215" evidence="4">
    <location>
        <begin position="23"/>
        <end position="418"/>
    </location>
</feature>
<dbReference type="EMBL" id="CP049057">
    <property type="protein sequence ID" value="QIE58988.1"/>
    <property type="molecule type" value="Genomic_DNA"/>
</dbReference>
<evidence type="ECO:0000256" key="2">
    <source>
        <dbReference type="ARBA" id="ARBA00023098"/>
    </source>
</evidence>
<feature type="active site" description="Nucleophile" evidence="3">
    <location>
        <position position="82"/>
    </location>
</feature>
<evidence type="ECO:0000259" key="5">
    <source>
        <dbReference type="PROSITE" id="PS51635"/>
    </source>
</evidence>
<keyword evidence="4" id="KW-0732">Signal</keyword>
<accession>A0A6G6GKB3</accession>
<dbReference type="InterPro" id="IPR016035">
    <property type="entry name" value="Acyl_Trfase/lysoPLipase"/>
</dbReference>
<dbReference type="KEGG" id="mgel:G5B37_05255"/>
<evidence type="ECO:0000313" key="7">
    <source>
        <dbReference type="Proteomes" id="UP000505306"/>
    </source>
</evidence>
<dbReference type="PROSITE" id="PS51635">
    <property type="entry name" value="PNPLA"/>
    <property type="match status" value="1"/>
</dbReference>
<evidence type="ECO:0000256" key="3">
    <source>
        <dbReference type="PROSITE-ProRule" id="PRU01161"/>
    </source>
</evidence>
<dbReference type="GO" id="GO:0004620">
    <property type="term" value="F:phospholipase activity"/>
    <property type="evidence" value="ECO:0007669"/>
    <property type="project" value="TreeGrafter"/>
</dbReference>
<sequence>MKTNYSFLILAIFILFSMSCETTISDKIAEEKETVTLTKKKLVLAIDGGGIKGIIPATIIKALEDSLGKQMYEVFDVIGGTSTGGIISLGLTTPNGAGPNLPPRTASQVLDFYKKDCSKIFVANTGLNSGPKYFADYNGAGVEAFLRTNFGGNTLKSSAMNDPVNKRVQQVFTTSYLINGEGGKVVGRQPEMGRDFGPYLFNWHDATIDPYDNYYIWEAARATSAAPTYFPVAHVGGGMGPRSGAAQKWALDGGVMSNDPAMFAASEALRTKVANTMNDLVVISLGCGIDPFNGGINVIIGGKAGPTNRFGFWGDSWAAPSVVGNRWYNLNDDIIAIPALLQVESYANQFVPVSQLQRFAEANTGFEYYRMQPTYKTSLAMDKCNLVPALIADADAYLKSTEGIKLLNEILKVIRDNQ</sequence>
<evidence type="ECO:0000256" key="1">
    <source>
        <dbReference type="ARBA" id="ARBA00010240"/>
    </source>
</evidence>
<dbReference type="InterPro" id="IPR002641">
    <property type="entry name" value="PNPLA_dom"/>
</dbReference>
<gene>
    <name evidence="6" type="ORF">G5B37_05255</name>
</gene>
<keyword evidence="3" id="KW-0378">Hydrolase</keyword>
<feature type="short sequence motif" description="GXSXG" evidence="3">
    <location>
        <begin position="80"/>
        <end position="84"/>
    </location>
</feature>
<dbReference type="Gene3D" id="3.40.1090.10">
    <property type="entry name" value="Cytosolic phospholipase A2 catalytic domain"/>
    <property type="match status" value="1"/>
</dbReference>
<dbReference type="Pfam" id="PF01734">
    <property type="entry name" value="Patatin"/>
    <property type="match status" value="1"/>
</dbReference>